<gene>
    <name evidence="5" type="ORF">F9817_18310</name>
</gene>
<evidence type="ECO:0000256" key="2">
    <source>
        <dbReference type="ARBA" id="ARBA00022801"/>
    </source>
</evidence>
<dbReference type="Proteomes" id="UP000462621">
    <property type="component" value="Unassembled WGS sequence"/>
</dbReference>
<dbReference type="InterPro" id="IPR015637">
    <property type="entry name" value="MUG/TDG"/>
</dbReference>
<dbReference type="GO" id="GO:0004844">
    <property type="term" value="F:uracil DNA N-glycosylase activity"/>
    <property type="evidence" value="ECO:0007669"/>
    <property type="project" value="TreeGrafter"/>
</dbReference>
<protein>
    <submittedName>
        <fullName evidence="5">Mismatch-specific DNA-glycosylase</fullName>
    </submittedName>
</protein>
<dbReference type="PANTHER" id="PTHR12159:SF9">
    <property type="entry name" value="G_T MISMATCH-SPECIFIC THYMINE DNA GLYCOSYLASE"/>
    <property type="match status" value="1"/>
</dbReference>
<name>A0A7X4LNN3_9VIBR</name>
<dbReference type="PANTHER" id="PTHR12159">
    <property type="entry name" value="G/T AND G/U MISMATCH-SPECIFIC DNA GLYCOSYLASE"/>
    <property type="match status" value="1"/>
</dbReference>
<keyword evidence="2" id="KW-0378">Hydrolase</keyword>
<evidence type="ECO:0000256" key="1">
    <source>
        <dbReference type="ARBA" id="ARBA00022763"/>
    </source>
</evidence>
<keyword evidence="1" id="KW-0227">DNA damage</keyword>
<sequence>MLDDILDHHLNIVFCGTAAGAVSAKRNQYYAGPGNKFWPTLYKIGLTPRLLSPSEYRSVGQYGIGLTDVVKGQSGSDADIDFKSSNPQVLREKMLHYQPKILAFNGKKSAQVFLGKTRIALGLQTDMIGKTQLVVLPSTSGAANGFWQESTWFELAGLLDI</sequence>
<dbReference type="AlphaFoldDB" id="A0A7X4LNN3"/>
<dbReference type="CDD" id="cd10028">
    <property type="entry name" value="UDG-F2_TDG_MUG"/>
    <property type="match status" value="1"/>
</dbReference>
<dbReference type="Pfam" id="PF03167">
    <property type="entry name" value="UDG"/>
    <property type="match status" value="1"/>
</dbReference>
<dbReference type="Gene3D" id="3.40.470.10">
    <property type="entry name" value="Uracil-DNA glycosylase-like domain"/>
    <property type="match status" value="1"/>
</dbReference>
<dbReference type="RefSeq" id="WP_161157615.1">
    <property type="nucleotide sequence ID" value="NZ_WEKT01000046.1"/>
</dbReference>
<evidence type="ECO:0000313" key="6">
    <source>
        <dbReference type="Proteomes" id="UP000462621"/>
    </source>
</evidence>
<accession>A0A7X4LNN3</accession>
<evidence type="ECO:0000256" key="3">
    <source>
        <dbReference type="ARBA" id="ARBA00023204"/>
    </source>
</evidence>
<keyword evidence="6" id="KW-1185">Reference proteome</keyword>
<evidence type="ECO:0000259" key="4">
    <source>
        <dbReference type="Pfam" id="PF03167"/>
    </source>
</evidence>
<dbReference type="GO" id="GO:0006285">
    <property type="term" value="P:base-excision repair, AP site formation"/>
    <property type="evidence" value="ECO:0007669"/>
    <property type="project" value="InterPro"/>
</dbReference>
<dbReference type="EMBL" id="WEKT01000046">
    <property type="protein sequence ID" value="MZI95135.1"/>
    <property type="molecule type" value="Genomic_DNA"/>
</dbReference>
<dbReference type="SUPFAM" id="SSF52141">
    <property type="entry name" value="Uracil-DNA glycosylase-like"/>
    <property type="match status" value="1"/>
</dbReference>
<reference evidence="5 6" key="1">
    <citation type="submission" date="2019-10" db="EMBL/GenBank/DDBJ databases">
        <title>Vibrio sp. nov. isolated from a shrimp pond.</title>
        <authorList>
            <person name="Gomez-Gil B."/>
            <person name="Enciso-Ibarra J."/>
            <person name="Enciso-Ibarra K."/>
            <person name="Bolan-Mejia C."/>
        </authorList>
    </citation>
    <scope>NUCLEOTIDE SEQUENCE [LARGE SCALE GENOMIC DNA]</scope>
    <source>
        <strain evidence="5 6">CAIM 722</strain>
    </source>
</reference>
<dbReference type="InterPro" id="IPR005122">
    <property type="entry name" value="Uracil-DNA_glycosylase-like"/>
</dbReference>
<comment type="caution">
    <text evidence="5">The sequence shown here is derived from an EMBL/GenBank/DDBJ whole genome shotgun (WGS) entry which is preliminary data.</text>
</comment>
<dbReference type="GO" id="GO:0008263">
    <property type="term" value="F:pyrimidine-specific mismatch base pair DNA N-glycosylase activity"/>
    <property type="evidence" value="ECO:0007669"/>
    <property type="project" value="TreeGrafter"/>
</dbReference>
<organism evidence="5 6">
    <name type="scientific">Vibrio eleionomae</name>
    <dbReference type="NCBI Taxonomy" id="2653505"/>
    <lineage>
        <taxon>Bacteria</taxon>
        <taxon>Pseudomonadati</taxon>
        <taxon>Pseudomonadota</taxon>
        <taxon>Gammaproteobacteria</taxon>
        <taxon>Vibrionales</taxon>
        <taxon>Vibrionaceae</taxon>
        <taxon>Vibrio</taxon>
    </lineage>
</organism>
<keyword evidence="3" id="KW-0234">DNA repair</keyword>
<proteinExistence type="predicted"/>
<evidence type="ECO:0000313" key="5">
    <source>
        <dbReference type="EMBL" id="MZI95135.1"/>
    </source>
</evidence>
<feature type="domain" description="Uracil-DNA glycosylase-like" evidence="4">
    <location>
        <begin position="7"/>
        <end position="144"/>
    </location>
</feature>
<dbReference type="InterPro" id="IPR036895">
    <property type="entry name" value="Uracil-DNA_glycosylase-like_sf"/>
</dbReference>